<reference evidence="1 2" key="1">
    <citation type="submission" date="2020-07" db="EMBL/GenBank/DDBJ databases">
        <title>Moheibacter lacus sp. nov., a member of the family Flavobacteriaceae isolated from freshwater lake sediment.</title>
        <authorList>
            <person name="Liu Y."/>
        </authorList>
    </citation>
    <scope>NUCLEOTIDE SEQUENCE [LARGE SCALE GENOMIC DNA]</scope>
    <source>
        <strain evidence="1 2">BDHS18</strain>
    </source>
</reference>
<sequence length="593" mass="69278">MSEKIQNNIYLIKDKLKDRNTKTRKISTKTIDLKYLSTFLKSKKFREQKVKGNLSEKYEIRLFYKQSVRDIKWKEFINSVALEGEDILNLNKSKSESYIILFQNISTKKIYASTGGYAHITVQEIATNDFGIEILSKIVKSEDKALKSTKERNLTGGIQGEIKFFRNDYNLYENENFGKIYNELNASLNKDILTKAFGFKPSEIDANSLCIAKNSFSIKKSISFSQLLNVIEKCESLLKKKGIEINSVEKIGRSEDLLKETLINEVLQNIFQNYLDENKHFSVEISNRDFEKYFQATSSTLTFTYDKRSNSFNIDDVIRNIETIIKQLKIEIEEELDYEPFKKVIKNTYLETFDEDGNTLTRDKLINHFCAEIIHEGNTYFLIEKDWYVVKESFIKKINEQTQFFLSENKYSGKKMLKWNGGEENDYNASYLGKDNMYVFDRFTSLNIEACDILNVEKDTLYFYHVKKGFDNSMRDLCNQVYIAGRKIHEDVKSNYEFLESLYDSVANSKGKSPYTIRAKKQFDKLSKKQFIAKIKNKKVVIVLAVADSSKKKRDLFTNIEKFESNIAKFMLTELAKNMRNLGIEFQITQIDK</sequence>
<accession>A0A838ZTM4</accession>
<organism evidence="1 2">
    <name type="scientific">Moheibacter lacus</name>
    <dbReference type="NCBI Taxonomy" id="2745851"/>
    <lineage>
        <taxon>Bacteria</taxon>
        <taxon>Pseudomonadati</taxon>
        <taxon>Bacteroidota</taxon>
        <taxon>Flavobacteriia</taxon>
        <taxon>Flavobacteriales</taxon>
        <taxon>Weeksellaceae</taxon>
        <taxon>Moheibacter</taxon>
    </lineage>
</organism>
<evidence type="ECO:0000313" key="1">
    <source>
        <dbReference type="EMBL" id="MBA5630340.1"/>
    </source>
</evidence>
<protein>
    <submittedName>
        <fullName evidence="1">TIGR04141 family sporadically distributed protein</fullName>
    </submittedName>
</protein>
<name>A0A838ZTM4_9FLAO</name>
<dbReference type="InterPro" id="IPR026487">
    <property type="entry name" value="CHP04141"/>
</dbReference>
<keyword evidence="2" id="KW-1185">Reference proteome</keyword>
<comment type="caution">
    <text evidence="1">The sequence shown here is derived from an EMBL/GenBank/DDBJ whole genome shotgun (WGS) entry which is preliminary data.</text>
</comment>
<dbReference type="NCBIfam" id="TIGR04141">
    <property type="entry name" value="TIGR04141 family sporadically distributed protein"/>
    <property type="match status" value="1"/>
</dbReference>
<dbReference type="EMBL" id="JACDZE010000004">
    <property type="protein sequence ID" value="MBA5630340.1"/>
    <property type="molecule type" value="Genomic_DNA"/>
</dbReference>
<proteinExistence type="predicted"/>
<dbReference type="AlphaFoldDB" id="A0A838ZTM4"/>
<dbReference type="Pfam" id="PF19614">
    <property type="entry name" value="DUF6119"/>
    <property type="match status" value="1"/>
</dbReference>
<dbReference type="Proteomes" id="UP000552241">
    <property type="component" value="Unassembled WGS sequence"/>
</dbReference>
<gene>
    <name evidence="1" type="ORF">HU137_11205</name>
</gene>
<evidence type="ECO:0000313" key="2">
    <source>
        <dbReference type="Proteomes" id="UP000552241"/>
    </source>
</evidence>
<dbReference type="RefSeq" id="WP_182043940.1">
    <property type="nucleotide sequence ID" value="NZ_JACDZE010000004.1"/>
</dbReference>